<accession>A0ABR5A3R3</accession>
<evidence type="ECO:0000313" key="2">
    <source>
        <dbReference type="Proteomes" id="UP000054526"/>
    </source>
</evidence>
<dbReference type="EMBL" id="JXAL01000024">
    <property type="protein sequence ID" value="KIL35185.1"/>
    <property type="molecule type" value="Genomic_DNA"/>
</dbReference>
<dbReference type="InterPro" id="IPR021377">
    <property type="entry name" value="DUF3006"/>
</dbReference>
<keyword evidence="1" id="KW-0808">Transferase</keyword>
<keyword evidence="2" id="KW-1185">Reference proteome</keyword>
<organism evidence="1 2">
    <name type="scientific">Cohnella kolymensis</name>
    <dbReference type="NCBI Taxonomy" id="1590652"/>
    <lineage>
        <taxon>Bacteria</taxon>
        <taxon>Bacillati</taxon>
        <taxon>Bacillota</taxon>
        <taxon>Bacilli</taxon>
        <taxon>Bacillales</taxon>
        <taxon>Paenibacillaceae</taxon>
        <taxon>Cohnella</taxon>
    </lineage>
</organism>
<gene>
    <name evidence="1" type="ORF">SD71_16315</name>
</gene>
<dbReference type="Pfam" id="PF11213">
    <property type="entry name" value="DUF3006"/>
    <property type="match status" value="1"/>
</dbReference>
<name>A0ABR5A3R3_9BACL</name>
<reference evidence="1 2" key="1">
    <citation type="submission" date="2014-12" db="EMBL/GenBank/DDBJ databases">
        <title>Draft genome sequence of Cohnella kolymensis strain B-2846.</title>
        <authorList>
            <person name="Karlyshev A.V."/>
            <person name="Kudryashova E.B."/>
        </authorList>
    </citation>
    <scope>NUCLEOTIDE SEQUENCE [LARGE SCALE GENOMIC DNA]</scope>
    <source>
        <strain evidence="1 2">VKM B-2846</strain>
    </source>
</reference>
<keyword evidence="1" id="KW-0670">Pyruvate</keyword>
<sequence length="70" mass="8093">MERGVIDRFEEEIVVIEIGGVTRDYPRSSLPKGAKSGDAVIIEQDRIRIDNKETSKRKKEIQDLMDELFE</sequence>
<comment type="caution">
    <text evidence="1">The sequence shown here is derived from an EMBL/GenBank/DDBJ whole genome shotgun (WGS) entry which is preliminary data.</text>
</comment>
<dbReference type="RefSeq" id="WP_041065337.1">
    <property type="nucleotide sequence ID" value="NZ_JXAL01000024.1"/>
</dbReference>
<protein>
    <submittedName>
        <fullName evidence="1">Pyruvate kinase</fullName>
    </submittedName>
</protein>
<dbReference type="Proteomes" id="UP000054526">
    <property type="component" value="Unassembled WGS sequence"/>
</dbReference>
<proteinExistence type="predicted"/>
<evidence type="ECO:0000313" key="1">
    <source>
        <dbReference type="EMBL" id="KIL35185.1"/>
    </source>
</evidence>
<dbReference type="GO" id="GO:0016301">
    <property type="term" value="F:kinase activity"/>
    <property type="evidence" value="ECO:0007669"/>
    <property type="project" value="UniProtKB-KW"/>
</dbReference>
<keyword evidence="1" id="KW-0418">Kinase</keyword>